<comment type="similarity">
    <text evidence="1 2">Belongs to the enoyl-CoA hydratase/isomerase family.</text>
</comment>
<dbReference type="PROSITE" id="PS00166">
    <property type="entry name" value="ENOYL_COA_HYDRATASE"/>
    <property type="match status" value="1"/>
</dbReference>
<dbReference type="PANTHER" id="PTHR42964:SF1">
    <property type="entry name" value="POLYKETIDE BIOSYNTHESIS ENOYL-COA HYDRATASE PKSH-RELATED"/>
    <property type="match status" value="1"/>
</dbReference>
<name>A0ABD5SNA6_9EURY</name>
<evidence type="ECO:0000313" key="4">
    <source>
        <dbReference type="EMBL" id="MFC6766494.1"/>
    </source>
</evidence>
<dbReference type="PANTHER" id="PTHR42964">
    <property type="entry name" value="ENOYL-COA HYDRATASE"/>
    <property type="match status" value="1"/>
</dbReference>
<sequence>MVETPADDYIDFSTRSLEAAPDTVIYDVRLSRPEKHNALPTDTITALAESIDSVERDDGDALVVSAAGENFSMGADLADLAPDALEDPATLARGVEDLVLSLRECPLPVVARVHGRAIGAGFLACLGADLVIASEDAIFSVPEADLGIPIVGFAATLLPRTVGEHRAREWLFTGAEIDARTALEAGFATRVATPDTLDETLDDVLGALATTSTDAIASLKSHMAPLRIPDAETARRDEQAAMRTAYEDGDVSERLEEFR</sequence>
<dbReference type="CDD" id="cd06558">
    <property type="entry name" value="crotonase-like"/>
    <property type="match status" value="1"/>
</dbReference>
<evidence type="ECO:0000256" key="2">
    <source>
        <dbReference type="RuleBase" id="RU003707"/>
    </source>
</evidence>
<reference evidence="4 5" key="1">
    <citation type="journal article" date="2019" name="Int. J. Syst. Evol. Microbiol.">
        <title>The Global Catalogue of Microorganisms (GCM) 10K type strain sequencing project: providing services to taxonomists for standard genome sequencing and annotation.</title>
        <authorList>
            <consortium name="The Broad Institute Genomics Platform"/>
            <consortium name="The Broad Institute Genome Sequencing Center for Infectious Disease"/>
            <person name="Wu L."/>
            <person name="Ma J."/>
        </authorList>
    </citation>
    <scope>NUCLEOTIDE SEQUENCE [LARGE SCALE GENOMIC DNA]</scope>
    <source>
        <strain evidence="4 5">LMG 29247</strain>
    </source>
</reference>
<dbReference type="SUPFAM" id="SSF52096">
    <property type="entry name" value="ClpP/crotonase"/>
    <property type="match status" value="1"/>
</dbReference>
<keyword evidence="5" id="KW-1185">Reference proteome</keyword>
<dbReference type="Pfam" id="PF00378">
    <property type="entry name" value="ECH_1"/>
    <property type="match status" value="1"/>
</dbReference>
<comment type="caution">
    <text evidence="4">The sequence shown here is derived from an EMBL/GenBank/DDBJ whole genome shotgun (WGS) entry which is preliminary data.</text>
</comment>
<dbReference type="RefSeq" id="WP_273739456.1">
    <property type="nucleotide sequence ID" value="NZ_JAQIVI010000255.1"/>
</dbReference>
<dbReference type="Gene3D" id="3.90.226.10">
    <property type="entry name" value="2-enoyl-CoA Hydratase, Chain A, domain 1"/>
    <property type="match status" value="1"/>
</dbReference>
<dbReference type="InterPro" id="IPR029045">
    <property type="entry name" value="ClpP/crotonase-like_dom_sf"/>
</dbReference>
<dbReference type="InterPro" id="IPR018376">
    <property type="entry name" value="Enoyl-CoA_hyd/isom_CS"/>
</dbReference>
<organism evidence="4 5">
    <name type="scientific">Natrinema soli</name>
    <dbReference type="NCBI Taxonomy" id="1930624"/>
    <lineage>
        <taxon>Archaea</taxon>
        <taxon>Methanobacteriati</taxon>
        <taxon>Methanobacteriota</taxon>
        <taxon>Stenosarchaea group</taxon>
        <taxon>Halobacteria</taxon>
        <taxon>Halobacteriales</taxon>
        <taxon>Natrialbaceae</taxon>
        <taxon>Natrinema</taxon>
    </lineage>
</organism>
<protein>
    <submittedName>
        <fullName evidence="4">Enoyl-CoA hydratase/isomerase family protein</fullName>
    </submittedName>
</protein>
<evidence type="ECO:0000256" key="1">
    <source>
        <dbReference type="ARBA" id="ARBA00005254"/>
    </source>
</evidence>
<feature type="region of interest" description="Disordered" evidence="3">
    <location>
        <begin position="238"/>
        <end position="259"/>
    </location>
</feature>
<dbReference type="EMBL" id="JBHSWV010000255">
    <property type="protein sequence ID" value="MFC6766494.1"/>
    <property type="molecule type" value="Genomic_DNA"/>
</dbReference>
<dbReference type="InterPro" id="IPR001753">
    <property type="entry name" value="Enoyl-CoA_hydra/iso"/>
</dbReference>
<proteinExistence type="inferred from homology"/>
<gene>
    <name evidence="4" type="ORF">ACFQE6_16315</name>
</gene>
<evidence type="ECO:0000313" key="5">
    <source>
        <dbReference type="Proteomes" id="UP001596383"/>
    </source>
</evidence>
<dbReference type="InterPro" id="IPR051683">
    <property type="entry name" value="Enoyl-CoA_Hydratase/Isomerase"/>
</dbReference>
<accession>A0ABD5SNA6</accession>
<dbReference type="AlphaFoldDB" id="A0ABD5SNA6"/>
<dbReference type="Proteomes" id="UP001596383">
    <property type="component" value="Unassembled WGS sequence"/>
</dbReference>
<evidence type="ECO:0000256" key="3">
    <source>
        <dbReference type="SAM" id="MobiDB-lite"/>
    </source>
</evidence>